<evidence type="ECO:0000256" key="3">
    <source>
        <dbReference type="PROSITE-ProRule" id="PRU00289"/>
    </source>
</evidence>
<dbReference type="InterPro" id="IPR027417">
    <property type="entry name" value="P-loop_NTPase"/>
</dbReference>
<reference evidence="6" key="1">
    <citation type="journal article" date="2019" name="Int. J. Syst. Evol. Microbiol.">
        <title>The Global Catalogue of Microorganisms (GCM) 10K type strain sequencing project: providing services to taxonomists for standard genome sequencing and annotation.</title>
        <authorList>
            <consortium name="The Broad Institute Genomics Platform"/>
            <consortium name="The Broad Institute Genome Sequencing Center for Infectious Disease"/>
            <person name="Wu L."/>
            <person name="Ma J."/>
        </authorList>
    </citation>
    <scope>NUCLEOTIDE SEQUENCE [LARGE SCALE GENOMIC DNA]</scope>
    <source>
        <strain evidence="6">JCM 3296</strain>
    </source>
</reference>
<evidence type="ECO:0000256" key="2">
    <source>
        <dbReference type="ARBA" id="ARBA00022840"/>
    </source>
</evidence>
<dbReference type="Proteomes" id="UP000649573">
    <property type="component" value="Unassembled WGS sequence"/>
</dbReference>
<dbReference type="PANTHER" id="PTHR22683">
    <property type="entry name" value="SPORULATION PROTEIN RELATED"/>
    <property type="match status" value="1"/>
</dbReference>
<sequence>MSKSTSKRTKGAEFRAAIWLARNPEWLLGTSAITASACTLGPTTTGYVLGGATAATGIWYRGHPDSFDTVAAPALRAFSRRWFGTYAGRHWRDLMDVHKLTTEHRRKQYTMYPRVVRVRSYSPSIDTVLVKLAAGQSPRHFEKQTEELAHAMKAERVAVEPLKPGYVALIVQRDEPFTHVIPAPDMPENAEDVDLRAVLLGEDEFGGDWTEPVIGTHTLSAGATGSGKNSLAFAKLRSMAPLIRDGIVRVWICDPKYLEFAAVKAITENRYADDAGECLELIEAWVADMERTQKRMQRAGVRSVEPSREYPVNLLIVDEIGSLVAYRPEYARQITGLLARGTSMGRATGHVLDAYIQEPSKDVLDIRDLFPNRICLRTTSPTHPDMVLGEDARARGAIADQIPAIPETAGIGYRIDARSRAPRRVRAAYTTDENVRELVEFVRDGQTGSIRSIA</sequence>
<evidence type="ECO:0000256" key="1">
    <source>
        <dbReference type="ARBA" id="ARBA00022741"/>
    </source>
</evidence>
<accession>A0ABQ2UQI5</accession>
<comment type="caution">
    <text evidence="5">The sequence shown here is derived from an EMBL/GenBank/DDBJ whole genome shotgun (WGS) entry which is preliminary data.</text>
</comment>
<dbReference type="Gene3D" id="3.40.50.300">
    <property type="entry name" value="P-loop containing nucleotide triphosphate hydrolases"/>
    <property type="match status" value="1"/>
</dbReference>
<keyword evidence="5" id="KW-0132">Cell division</keyword>
<evidence type="ECO:0000259" key="4">
    <source>
        <dbReference type="PROSITE" id="PS50901"/>
    </source>
</evidence>
<evidence type="ECO:0000313" key="6">
    <source>
        <dbReference type="Proteomes" id="UP000649573"/>
    </source>
</evidence>
<dbReference type="PANTHER" id="PTHR22683:SF41">
    <property type="entry name" value="DNA TRANSLOCASE FTSK"/>
    <property type="match status" value="1"/>
</dbReference>
<dbReference type="EMBL" id="BMRE01000019">
    <property type="protein sequence ID" value="GGU47194.1"/>
    <property type="molecule type" value="Genomic_DNA"/>
</dbReference>
<dbReference type="GO" id="GO:0051301">
    <property type="term" value="P:cell division"/>
    <property type="evidence" value="ECO:0007669"/>
    <property type="project" value="UniProtKB-KW"/>
</dbReference>
<keyword evidence="2 3" id="KW-0067">ATP-binding</keyword>
<dbReference type="SUPFAM" id="SSF52540">
    <property type="entry name" value="P-loop containing nucleoside triphosphate hydrolases"/>
    <property type="match status" value="1"/>
</dbReference>
<organism evidence="5 6">
    <name type="scientific">Lentzea flava</name>
    <dbReference type="NCBI Taxonomy" id="103732"/>
    <lineage>
        <taxon>Bacteria</taxon>
        <taxon>Bacillati</taxon>
        <taxon>Actinomycetota</taxon>
        <taxon>Actinomycetes</taxon>
        <taxon>Pseudonocardiales</taxon>
        <taxon>Pseudonocardiaceae</taxon>
        <taxon>Lentzea</taxon>
    </lineage>
</organism>
<dbReference type="InterPro" id="IPR050206">
    <property type="entry name" value="FtsK/SpoIIIE/SftA"/>
</dbReference>
<keyword evidence="5" id="KW-0131">Cell cycle</keyword>
<feature type="binding site" evidence="3">
    <location>
        <begin position="222"/>
        <end position="229"/>
    </location>
    <ligand>
        <name>ATP</name>
        <dbReference type="ChEBI" id="CHEBI:30616"/>
    </ligand>
</feature>
<dbReference type="InterPro" id="IPR002543">
    <property type="entry name" value="FtsK_dom"/>
</dbReference>
<protein>
    <submittedName>
        <fullName evidence="5">Hypothetical cell division FtsK/SpoIIIE protein</fullName>
    </submittedName>
</protein>
<keyword evidence="1 3" id="KW-0547">Nucleotide-binding</keyword>
<dbReference type="RefSeq" id="WP_189255652.1">
    <property type="nucleotide sequence ID" value="NZ_BMRE01000019.1"/>
</dbReference>
<proteinExistence type="predicted"/>
<keyword evidence="6" id="KW-1185">Reference proteome</keyword>
<gene>
    <name evidence="5" type="ORF">GCM10010178_44700</name>
</gene>
<name>A0ABQ2UQI5_9PSEU</name>
<feature type="domain" description="FtsK" evidence="4">
    <location>
        <begin position="195"/>
        <end position="385"/>
    </location>
</feature>
<dbReference type="Pfam" id="PF01580">
    <property type="entry name" value="FtsK_SpoIIIE"/>
    <property type="match status" value="1"/>
</dbReference>
<evidence type="ECO:0000313" key="5">
    <source>
        <dbReference type="EMBL" id="GGU47194.1"/>
    </source>
</evidence>
<dbReference type="PROSITE" id="PS50901">
    <property type="entry name" value="FTSK"/>
    <property type="match status" value="1"/>
</dbReference>